<feature type="domain" description="Calponin-homology (CH)" evidence="4">
    <location>
        <begin position="215"/>
        <end position="312"/>
    </location>
</feature>
<dbReference type="InterPro" id="IPR001715">
    <property type="entry name" value="CH_dom"/>
</dbReference>
<dbReference type="InterPro" id="IPR036872">
    <property type="entry name" value="CH_dom_sf"/>
</dbReference>
<feature type="repeat" description="ANK" evidence="3">
    <location>
        <begin position="903"/>
        <end position="936"/>
    </location>
</feature>
<dbReference type="PROSITE" id="PS50297">
    <property type="entry name" value="ANK_REP_REGION"/>
    <property type="match status" value="4"/>
</dbReference>
<dbReference type="SUPFAM" id="SSF47576">
    <property type="entry name" value="Calponin-homology domain, CH-domain"/>
    <property type="match status" value="1"/>
</dbReference>
<dbReference type="EMBL" id="JAGXEW010000010">
    <property type="protein sequence ID" value="KAK1166808.1"/>
    <property type="molecule type" value="Genomic_DNA"/>
</dbReference>
<reference evidence="5" key="1">
    <citation type="submission" date="2022-02" db="EMBL/GenBank/DDBJ databases">
        <title>Atlantic sturgeon de novo genome assembly.</title>
        <authorList>
            <person name="Stock M."/>
            <person name="Klopp C."/>
            <person name="Guiguen Y."/>
            <person name="Cabau C."/>
            <person name="Parinello H."/>
            <person name="Santidrian Yebra-Pimentel E."/>
            <person name="Kuhl H."/>
            <person name="Dirks R.P."/>
            <person name="Guessner J."/>
            <person name="Wuertz S."/>
            <person name="Du K."/>
            <person name="Schartl M."/>
        </authorList>
    </citation>
    <scope>NUCLEOTIDE SEQUENCE</scope>
    <source>
        <strain evidence="5">STURGEONOMICS-FGT-2020</strain>
        <tissue evidence="5">Whole blood</tissue>
    </source>
</reference>
<dbReference type="SUPFAM" id="SSF48403">
    <property type="entry name" value="Ankyrin repeat"/>
    <property type="match status" value="1"/>
</dbReference>
<protein>
    <recommendedName>
        <fullName evidence="4">Calponin-homology (CH) domain-containing protein</fullName>
    </recommendedName>
</protein>
<dbReference type="GO" id="GO:0045944">
    <property type="term" value="P:positive regulation of transcription by RNA polymerase II"/>
    <property type="evidence" value="ECO:0007669"/>
    <property type="project" value="TreeGrafter"/>
</dbReference>
<dbReference type="GO" id="GO:0000976">
    <property type="term" value="F:transcription cis-regulatory region binding"/>
    <property type="evidence" value="ECO:0007669"/>
    <property type="project" value="TreeGrafter"/>
</dbReference>
<dbReference type="InterPro" id="IPR002110">
    <property type="entry name" value="Ankyrin_rpt"/>
</dbReference>
<dbReference type="Pfam" id="PF12796">
    <property type="entry name" value="Ank_2"/>
    <property type="match status" value="3"/>
</dbReference>
<dbReference type="Gene3D" id="1.10.418.10">
    <property type="entry name" value="Calponin-like domain"/>
    <property type="match status" value="2"/>
</dbReference>
<name>A0AAD8DBU0_ACIOX</name>
<dbReference type="Proteomes" id="UP001230051">
    <property type="component" value="Unassembled WGS sequence"/>
</dbReference>
<dbReference type="PANTHER" id="PTHR24193:SF121">
    <property type="entry name" value="ADA2A-CONTAINING COMPLEX COMPONENT 3, ISOFORM D"/>
    <property type="match status" value="1"/>
</dbReference>
<evidence type="ECO:0000313" key="6">
    <source>
        <dbReference type="Proteomes" id="UP001230051"/>
    </source>
</evidence>
<comment type="caution">
    <text evidence="5">The sequence shown here is derived from an EMBL/GenBank/DDBJ whole genome shotgun (WGS) entry which is preliminary data.</text>
</comment>
<accession>A0AAD8DBU0</accession>
<evidence type="ECO:0000256" key="1">
    <source>
        <dbReference type="ARBA" id="ARBA00022737"/>
    </source>
</evidence>
<dbReference type="PANTHER" id="PTHR24193">
    <property type="entry name" value="ANKYRIN REPEAT PROTEIN"/>
    <property type="match status" value="1"/>
</dbReference>
<gene>
    <name evidence="5" type="ORF">AOXY_G11416</name>
</gene>
<keyword evidence="2 3" id="KW-0040">ANK repeat</keyword>
<dbReference type="InterPro" id="IPR036770">
    <property type="entry name" value="Ankyrin_rpt-contain_sf"/>
</dbReference>
<evidence type="ECO:0000313" key="5">
    <source>
        <dbReference type="EMBL" id="KAK1166808.1"/>
    </source>
</evidence>
<dbReference type="Pfam" id="PF00307">
    <property type="entry name" value="CH"/>
    <property type="match status" value="1"/>
</dbReference>
<evidence type="ECO:0000256" key="2">
    <source>
        <dbReference type="ARBA" id="ARBA00023043"/>
    </source>
</evidence>
<dbReference type="PRINTS" id="PR01415">
    <property type="entry name" value="ANKYRIN"/>
</dbReference>
<dbReference type="Gene3D" id="1.25.40.20">
    <property type="entry name" value="Ankyrin repeat-containing domain"/>
    <property type="match status" value="3"/>
</dbReference>
<feature type="repeat" description="ANK" evidence="3">
    <location>
        <begin position="693"/>
        <end position="725"/>
    </location>
</feature>
<feature type="repeat" description="ANK" evidence="3">
    <location>
        <begin position="598"/>
        <end position="630"/>
    </location>
</feature>
<feature type="repeat" description="ANK" evidence="3">
    <location>
        <begin position="794"/>
        <end position="826"/>
    </location>
</feature>
<sequence>MYNQSQVTGFTAWANVRLLASDPQVTNVLKDLFIGTHLKALLESFTGKTLRRMQSMDGLTLQQVITRVEWFVEELKKTKIISENDNINCRAIARRNYECVLNLLWKLIAHDIWFTWERSSQLQLSDDKLLCSIPFKWTPEVPPTSKKTDPPSGSTLALFADLKALSSPINGSGVSPTPEPCPQPEVEPFPGRDLAKAYNSKIPIRGWEFYPSPDQCILEMVNSHLQMSAKGKTLLAKSLDNLVDGHILCCLANSFLPGTFTIEVLLNDRWSANLALKTMEKLLYSSSSFTSDDLYQGDSTAVCAYMCSIFMAGYKYKQCRAVAQSVKKLQIQIAVIRSNLRVFPSEILELNQFQQKSELHQRQTELQKELGRLCTLYDVKSCQKWMAHAEKVQKKTWKYIRQKMKGRFETVTVPRNITITGLCLSLLIDLSLTRGGGFYLAREKETVARNRRIILQNKETGEYIDDFSGFQPHVSVRKILSLSATDVMEPRVYQKYKIFLESDSKNKILKKNSIFLYQVFPGSASHWQQLVFKALRSRDYTAVKDMVLFFRTTHNEVINTEDPSTGNTALHLACRSGHFETALLLLENGASLNVRNKNGCTPCFFAAAGQHRSVCQLLIEWGCDFHAKDSRGQGPLDAIHSERLKEYLLGYSALWSSAVPAIMHGGANVLYEVVQKHLQEMAGMASLRSRCINGSTLLHTAAYFGETDIIKTLLGLQVDVNLLDYKGATALHRARDSETMQFLIDHGADVNRKDDDGNTPVHVVCYGEQGKETRLDCLRLLLSYQATTVKANRKGLLAIHCAAMQGRIDVIELLLQCDSDGEMQRKIQRATETNSPSLLYLAVANDHLKCAEWLATRSFTFKPTEQEELLYGLFQQEIGRKEKTKTLEFLIKSGVSVDTVYAGGDSTLHLAALQTNLTELLALLLGQGADVNKLNDEQCSPLFYAVHVSNFQGAALLLENGAGVMLRDSQGLTAFDYIRSYDEWIESGLFSEEITTLLKAYDLKQTRSLIRGITRKLNMLDARKQLLNSSAWFNLESSHVAACWVKSQPRILLSKSVMLQERPDMNLTSRVSDCNRQHRMGNIMFPKII</sequence>
<evidence type="ECO:0000256" key="3">
    <source>
        <dbReference type="PROSITE-ProRule" id="PRU00023"/>
    </source>
</evidence>
<evidence type="ECO:0000259" key="4">
    <source>
        <dbReference type="Pfam" id="PF00307"/>
    </source>
</evidence>
<organism evidence="5 6">
    <name type="scientific">Acipenser oxyrinchus oxyrinchus</name>
    <dbReference type="NCBI Taxonomy" id="40147"/>
    <lineage>
        <taxon>Eukaryota</taxon>
        <taxon>Metazoa</taxon>
        <taxon>Chordata</taxon>
        <taxon>Craniata</taxon>
        <taxon>Vertebrata</taxon>
        <taxon>Euteleostomi</taxon>
        <taxon>Actinopterygii</taxon>
        <taxon>Chondrostei</taxon>
        <taxon>Acipenseriformes</taxon>
        <taxon>Acipenseridae</taxon>
        <taxon>Acipenser</taxon>
    </lineage>
</organism>
<dbReference type="PROSITE" id="PS50088">
    <property type="entry name" value="ANK_REPEAT"/>
    <property type="match status" value="5"/>
</dbReference>
<dbReference type="SMART" id="SM00248">
    <property type="entry name" value="ANK"/>
    <property type="match status" value="9"/>
</dbReference>
<keyword evidence="1" id="KW-0677">Repeat</keyword>
<dbReference type="GO" id="GO:0005634">
    <property type="term" value="C:nucleus"/>
    <property type="evidence" value="ECO:0007669"/>
    <property type="project" value="TreeGrafter"/>
</dbReference>
<keyword evidence="6" id="KW-1185">Reference proteome</keyword>
<feature type="repeat" description="ANK" evidence="3">
    <location>
        <begin position="565"/>
        <end position="597"/>
    </location>
</feature>
<dbReference type="AlphaFoldDB" id="A0AAD8DBU0"/>
<dbReference type="InterPro" id="IPR050663">
    <property type="entry name" value="Ankyrin-SOCS_Box"/>
</dbReference>
<proteinExistence type="predicted"/>